<evidence type="ECO:0000313" key="3">
    <source>
        <dbReference type="Proteomes" id="UP000248146"/>
    </source>
</evidence>
<sequence>MCGARSVVYARGLVLAGLVLLAGCASAPVQVSGETWRRLDQDIAAASRAAEEQSRAYAVTAMGRWLQLVQRQTDETFIPWFSGYWTQQWLGLRVSWYRLGGDEVQRLAAYLQEEYRAQVLEPVAEDISPERIQRGAMRIYVRQLDMRLQALPARHEIPQEQFDARLEALPVLPGASLRQLLRADPLERLPAYAALLERVRVGPGGDWSSDPGISLVAQRTSERLVEEMTTSGAASALSAMLGRAAGSALSLGVTLFTAMARARERPQAEAQLRLSLQATLEQEAQALLRSPQHGVLAGVLELSGQVERGLAQPFSYRP</sequence>
<dbReference type="AlphaFoldDB" id="A0A2V4LCD5"/>
<reference evidence="2 3" key="1">
    <citation type="submission" date="2018-06" db="EMBL/GenBank/DDBJ databases">
        <title>Pseudomonas diversity within urban Lake Michigan freshwaters.</title>
        <authorList>
            <person name="Batrich M."/>
            <person name="Hatzopoulos T."/>
            <person name="Putonti C."/>
        </authorList>
    </citation>
    <scope>NUCLEOTIDE SEQUENCE [LARGE SCALE GENOMIC DNA]</scope>
    <source>
        <strain evidence="2 3">MB-090714</strain>
    </source>
</reference>
<evidence type="ECO:0000256" key="1">
    <source>
        <dbReference type="SAM" id="SignalP"/>
    </source>
</evidence>
<comment type="caution">
    <text evidence="2">The sequence shown here is derived from an EMBL/GenBank/DDBJ whole genome shotgun (WGS) entry which is preliminary data.</text>
</comment>
<feature type="signal peptide" evidence="1">
    <location>
        <begin position="1"/>
        <end position="27"/>
    </location>
</feature>
<keyword evidence="1" id="KW-0732">Signal</keyword>
<dbReference type="EMBL" id="QJRX01000003">
    <property type="protein sequence ID" value="PYC27282.1"/>
    <property type="molecule type" value="Genomic_DNA"/>
</dbReference>
<feature type="chain" id="PRO_5015902619" description="Lipoprotein" evidence="1">
    <location>
        <begin position="28"/>
        <end position="318"/>
    </location>
</feature>
<protein>
    <recommendedName>
        <fullName evidence="4">Lipoprotein</fullName>
    </recommendedName>
</protein>
<dbReference type="PROSITE" id="PS51257">
    <property type="entry name" value="PROKAR_LIPOPROTEIN"/>
    <property type="match status" value="1"/>
</dbReference>
<dbReference type="OrthoDB" id="7026917at2"/>
<evidence type="ECO:0008006" key="4">
    <source>
        <dbReference type="Google" id="ProtNLM"/>
    </source>
</evidence>
<proteinExistence type="predicted"/>
<gene>
    <name evidence="2" type="ORF">DMO17_05925</name>
</gene>
<evidence type="ECO:0000313" key="2">
    <source>
        <dbReference type="EMBL" id="PYC27282.1"/>
    </source>
</evidence>
<organism evidence="2 3">
    <name type="scientific">Aquipseudomonas alcaligenes</name>
    <name type="common">Pseudomonas alcaligenes</name>
    <dbReference type="NCBI Taxonomy" id="43263"/>
    <lineage>
        <taxon>Bacteria</taxon>
        <taxon>Pseudomonadati</taxon>
        <taxon>Pseudomonadota</taxon>
        <taxon>Gammaproteobacteria</taxon>
        <taxon>Pseudomonadales</taxon>
        <taxon>Pseudomonadaceae</taxon>
        <taxon>Aquipseudomonas</taxon>
    </lineage>
</organism>
<name>A0A2V4LCD5_AQUAC</name>
<accession>A0A2V4LCD5</accession>
<dbReference type="Proteomes" id="UP000248146">
    <property type="component" value="Unassembled WGS sequence"/>
</dbReference>
<dbReference type="RefSeq" id="WP_110681584.1">
    <property type="nucleotide sequence ID" value="NZ_QJRX01000003.1"/>
</dbReference>